<name>A0A7W4Z4C1_9GAMM</name>
<proteinExistence type="predicted"/>
<protein>
    <submittedName>
        <fullName evidence="1">Uncharacterized protein</fullName>
    </submittedName>
</protein>
<evidence type="ECO:0000313" key="2">
    <source>
        <dbReference type="Proteomes" id="UP000537130"/>
    </source>
</evidence>
<dbReference type="AlphaFoldDB" id="A0A7W4Z4C1"/>
<dbReference type="Proteomes" id="UP000537130">
    <property type="component" value="Unassembled WGS sequence"/>
</dbReference>
<sequence length="69" mass="8156">MMLLAGFYKHQMANKHEQYAAEKRGGTVKAPHLFVQSLRSFLHKKPLHFVCPCRGRYVLERVRCRQNKN</sequence>
<dbReference type="EMBL" id="JACHWY010000001">
    <property type="protein sequence ID" value="MBB3045902.1"/>
    <property type="molecule type" value="Genomic_DNA"/>
</dbReference>
<evidence type="ECO:0000313" key="1">
    <source>
        <dbReference type="EMBL" id="MBB3045902.1"/>
    </source>
</evidence>
<reference evidence="1 2" key="1">
    <citation type="submission" date="2020-08" db="EMBL/GenBank/DDBJ databases">
        <title>Genomic Encyclopedia of Type Strains, Phase III (KMG-III): the genomes of soil and plant-associated and newly described type strains.</title>
        <authorList>
            <person name="Whitman W."/>
        </authorList>
    </citation>
    <scope>NUCLEOTIDE SEQUENCE [LARGE SCALE GENOMIC DNA]</scope>
    <source>
        <strain evidence="1 2">CECT 8654</strain>
    </source>
</reference>
<gene>
    <name evidence="1" type="ORF">FHR99_000138</name>
</gene>
<accession>A0A7W4Z4C1</accession>
<keyword evidence="2" id="KW-1185">Reference proteome</keyword>
<comment type="caution">
    <text evidence="1">The sequence shown here is derived from an EMBL/GenBank/DDBJ whole genome shotgun (WGS) entry which is preliminary data.</text>
</comment>
<organism evidence="1 2">
    <name type="scientific">Litorivivens lipolytica</name>
    <dbReference type="NCBI Taxonomy" id="1524264"/>
    <lineage>
        <taxon>Bacteria</taxon>
        <taxon>Pseudomonadati</taxon>
        <taxon>Pseudomonadota</taxon>
        <taxon>Gammaproteobacteria</taxon>
        <taxon>Litorivivens</taxon>
    </lineage>
</organism>